<gene>
    <name evidence="1" type="ORF">QYF61_023738</name>
</gene>
<protein>
    <submittedName>
        <fullName evidence="1">Uncharacterized protein</fullName>
    </submittedName>
</protein>
<evidence type="ECO:0000313" key="2">
    <source>
        <dbReference type="Proteomes" id="UP001333110"/>
    </source>
</evidence>
<evidence type="ECO:0000313" key="1">
    <source>
        <dbReference type="EMBL" id="KAK4807515.1"/>
    </source>
</evidence>
<reference evidence="1 2" key="1">
    <citation type="journal article" date="2023" name="J. Hered.">
        <title>Chromosome-level genome of the wood stork (Mycteria americana) provides insight into avian chromosome evolution.</title>
        <authorList>
            <person name="Flamio R. Jr."/>
            <person name="Ramstad K.M."/>
        </authorList>
    </citation>
    <scope>NUCLEOTIDE SEQUENCE [LARGE SCALE GENOMIC DNA]</scope>
    <source>
        <strain evidence="1">JAX WOST 10</strain>
    </source>
</reference>
<accession>A0AAN7RLF1</accession>
<organism evidence="1 2">
    <name type="scientific">Mycteria americana</name>
    <name type="common">Wood stork</name>
    <dbReference type="NCBI Taxonomy" id="33587"/>
    <lineage>
        <taxon>Eukaryota</taxon>
        <taxon>Metazoa</taxon>
        <taxon>Chordata</taxon>
        <taxon>Craniata</taxon>
        <taxon>Vertebrata</taxon>
        <taxon>Euteleostomi</taxon>
        <taxon>Archelosauria</taxon>
        <taxon>Archosauria</taxon>
        <taxon>Dinosauria</taxon>
        <taxon>Saurischia</taxon>
        <taxon>Theropoda</taxon>
        <taxon>Coelurosauria</taxon>
        <taxon>Aves</taxon>
        <taxon>Neognathae</taxon>
        <taxon>Neoaves</taxon>
        <taxon>Aequornithes</taxon>
        <taxon>Ciconiiformes</taxon>
        <taxon>Ciconiidae</taxon>
        <taxon>Mycteria</taxon>
    </lineage>
</organism>
<dbReference type="AlphaFoldDB" id="A0AAN7RLF1"/>
<dbReference type="EMBL" id="JAUNZN010000029">
    <property type="protein sequence ID" value="KAK4807515.1"/>
    <property type="molecule type" value="Genomic_DNA"/>
</dbReference>
<dbReference type="Proteomes" id="UP001333110">
    <property type="component" value="Unassembled WGS sequence"/>
</dbReference>
<name>A0AAN7RLF1_MYCAM</name>
<comment type="caution">
    <text evidence="1">The sequence shown here is derived from an EMBL/GenBank/DDBJ whole genome shotgun (WGS) entry which is preliminary data.</text>
</comment>
<proteinExistence type="predicted"/>
<sequence>MATQARELSSSPSPQHWCSHIWTSVSRCGAPESGGMRRNWRGSRGDLPGWGLGPLVLSKIRELFLVVGREGNLHKVQLGRFRVDARKKKPHSKSILVDIFYQFQFREEDMELVEVSCERGETTVALIFEYGQKCNPGNHRLYSLAWVIH</sequence>
<keyword evidence="2" id="KW-1185">Reference proteome</keyword>